<dbReference type="NCBIfam" id="TIGR00018">
    <property type="entry name" value="panC"/>
    <property type="match status" value="1"/>
</dbReference>
<comment type="miscellaneous">
    <text evidence="8">The reaction proceeds by a bi uni uni bi ping pong mechanism.</text>
</comment>
<dbReference type="GO" id="GO:0004592">
    <property type="term" value="F:pantoate-beta-alanine ligase activity"/>
    <property type="evidence" value="ECO:0007669"/>
    <property type="project" value="UniProtKB-UniRule"/>
</dbReference>
<dbReference type="InterPro" id="IPR042176">
    <property type="entry name" value="Pantoate_ligase_C"/>
</dbReference>
<keyword evidence="4 8" id="KW-0566">Pantothenate biosynthesis</keyword>
<feature type="binding site" evidence="8">
    <location>
        <position position="172"/>
    </location>
    <ligand>
        <name>ATP</name>
        <dbReference type="ChEBI" id="CHEBI:30616"/>
    </ligand>
</feature>
<feature type="binding site" evidence="8">
    <location>
        <position position="57"/>
    </location>
    <ligand>
        <name>(R)-pantoate</name>
        <dbReference type="ChEBI" id="CHEBI:15980"/>
    </ligand>
</feature>
<comment type="pathway">
    <text evidence="1 8">Cofactor biosynthesis; (R)-pantothenate biosynthesis; (R)-pantothenate from (R)-pantoate and beta-alanine: step 1/1.</text>
</comment>
<feature type="binding site" evidence="8">
    <location>
        <begin position="180"/>
        <end position="183"/>
    </location>
    <ligand>
        <name>ATP</name>
        <dbReference type="ChEBI" id="CHEBI:30616"/>
    </ligand>
</feature>
<dbReference type="PANTHER" id="PTHR21299">
    <property type="entry name" value="CYTIDYLATE KINASE/PANTOATE-BETA-ALANINE LIGASE"/>
    <property type="match status" value="1"/>
</dbReference>
<gene>
    <name evidence="8 9" type="primary">panC</name>
    <name evidence="9" type="ORF">OTERR_23760</name>
</gene>
<reference evidence="9 10" key="1">
    <citation type="submission" date="2017-07" db="EMBL/GenBank/DDBJ databases">
        <title>Complete genome sequence of Oryzomicrobium terrae TPP412.</title>
        <authorList>
            <person name="Chiu L.-W."/>
            <person name="Lo K.-J."/>
            <person name="Tsai Y.-M."/>
            <person name="Lin S.-S."/>
            <person name="Kuo C.-H."/>
            <person name="Liu C.-T."/>
        </authorList>
    </citation>
    <scope>NUCLEOTIDE SEQUENCE [LARGE SCALE GENOMIC DNA]</scope>
    <source>
        <strain evidence="9 10">TPP412</strain>
    </source>
</reference>
<evidence type="ECO:0000256" key="4">
    <source>
        <dbReference type="ARBA" id="ARBA00022655"/>
    </source>
</evidence>
<dbReference type="EC" id="6.3.2.1" evidence="8"/>
<evidence type="ECO:0000313" key="9">
    <source>
        <dbReference type="EMBL" id="QEL65852.1"/>
    </source>
</evidence>
<feature type="binding site" evidence="8">
    <location>
        <begin position="143"/>
        <end position="146"/>
    </location>
    <ligand>
        <name>ATP</name>
        <dbReference type="ChEBI" id="CHEBI:30616"/>
    </ligand>
</feature>
<feature type="binding site" evidence="8">
    <location>
        <begin position="26"/>
        <end position="33"/>
    </location>
    <ligand>
        <name>ATP</name>
        <dbReference type="ChEBI" id="CHEBI:30616"/>
    </ligand>
</feature>
<dbReference type="EMBL" id="CP022579">
    <property type="protein sequence ID" value="QEL65852.1"/>
    <property type="molecule type" value="Genomic_DNA"/>
</dbReference>
<keyword evidence="3 8" id="KW-0436">Ligase</keyword>
<comment type="catalytic activity">
    <reaction evidence="7 8">
        <text>(R)-pantoate + beta-alanine + ATP = (R)-pantothenate + AMP + diphosphate + H(+)</text>
        <dbReference type="Rhea" id="RHEA:10912"/>
        <dbReference type="ChEBI" id="CHEBI:15378"/>
        <dbReference type="ChEBI" id="CHEBI:15980"/>
        <dbReference type="ChEBI" id="CHEBI:29032"/>
        <dbReference type="ChEBI" id="CHEBI:30616"/>
        <dbReference type="ChEBI" id="CHEBI:33019"/>
        <dbReference type="ChEBI" id="CHEBI:57966"/>
        <dbReference type="ChEBI" id="CHEBI:456215"/>
        <dbReference type="EC" id="6.3.2.1"/>
    </reaction>
</comment>
<dbReference type="PANTHER" id="PTHR21299:SF1">
    <property type="entry name" value="PANTOATE--BETA-ALANINE LIGASE"/>
    <property type="match status" value="1"/>
</dbReference>
<comment type="similarity">
    <text evidence="2 8">Belongs to the pantothenate synthetase family.</text>
</comment>
<feature type="binding site" evidence="8">
    <location>
        <position position="149"/>
    </location>
    <ligand>
        <name>(R)-pantoate</name>
        <dbReference type="ChEBI" id="CHEBI:15980"/>
    </ligand>
</feature>
<proteinExistence type="inferred from homology"/>
<dbReference type="GO" id="GO:0015940">
    <property type="term" value="P:pantothenate biosynthetic process"/>
    <property type="evidence" value="ECO:0007669"/>
    <property type="project" value="UniProtKB-UniRule"/>
</dbReference>
<dbReference type="Gene3D" id="3.30.1300.10">
    <property type="entry name" value="Pantoate-beta-alanine ligase, C-terminal domain"/>
    <property type="match status" value="1"/>
</dbReference>
<dbReference type="InterPro" id="IPR014729">
    <property type="entry name" value="Rossmann-like_a/b/a_fold"/>
</dbReference>
<keyword evidence="8" id="KW-0963">Cytoplasm</keyword>
<dbReference type="InterPro" id="IPR003721">
    <property type="entry name" value="Pantoate_ligase"/>
</dbReference>
<dbReference type="NCBIfam" id="TIGR00125">
    <property type="entry name" value="cyt_tran_rel"/>
    <property type="match status" value="1"/>
</dbReference>
<dbReference type="Proteomes" id="UP000323671">
    <property type="component" value="Chromosome"/>
</dbReference>
<comment type="subunit">
    <text evidence="8">Homodimer.</text>
</comment>
<evidence type="ECO:0000256" key="6">
    <source>
        <dbReference type="ARBA" id="ARBA00022840"/>
    </source>
</evidence>
<accession>A0A5C1EAA9</accession>
<dbReference type="InterPro" id="IPR004821">
    <property type="entry name" value="Cyt_trans-like"/>
</dbReference>
<dbReference type="CDD" id="cd00560">
    <property type="entry name" value="PanC"/>
    <property type="match status" value="1"/>
</dbReference>
<dbReference type="AlphaFoldDB" id="A0A5C1EAA9"/>
<protein>
    <recommendedName>
        <fullName evidence="8">Pantothenate synthetase</fullName>
        <shortName evidence="8">PS</shortName>
        <ecNumber evidence="8">6.3.2.1</ecNumber>
    </recommendedName>
    <alternativeName>
        <fullName evidence="8">Pantoate--beta-alanine ligase</fullName>
    </alternativeName>
    <alternativeName>
        <fullName evidence="8">Pantoate-activating enzyme</fullName>
    </alternativeName>
</protein>
<dbReference type="Pfam" id="PF02569">
    <property type="entry name" value="Pantoate_ligase"/>
    <property type="match status" value="1"/>
</dbReference>
<evidence type="ECO:0000313" key="10">
    <source>
        <dbReference type="Proteomes" id="UP000323671"/>
    </source>
</evidence>
<evidence type="ECO:0000256" key="3">
    <source>
        <dbReference type="ARBA" id="ARBA00022598"/>
    </source>
</evidence>
<dbReference type="GO" id="GO:0005829">
    <property type="term" value="C:cytosol"/>
    <property type="evidence" value="ECO:0007669"/>
    <property type="project" value="TreeGrafter"/>
</dbReference>
<evidence type="ECO:0000256" key="8">
    <source>
        <dbReference type="HAMAP-Rule" id="MF_00158"/>
    </source>
</evidence>
<keyword evidence="10" id="KW-1185">Reference proteome</keyword>
<evidence type="ECO:0000256" key="7">
    <source>
        <dbReference type="ARBA" id="ARBA00048258"/>
    </source>
</evidence>
<dbReference type="HAMAP" id="MF_00158">
    <property type="entry name" value="PanC"/>
    <property type="match status" value="1"/>
</dbReference>
<comment type="subcellular location">
    <subcellularLocation>
        <location evidence="8">Cytoplasm</location>
    </subcellularLocation>
</comment>
<organism evidence="9 10">
    <name type="scientific">Oryzomicrobium terrae</name>
    <dbReference type="NCBI Taxonomy" id="1735038"/>
    <lineage>
        <taxon>Bacteria</taxon>
        <taxon>Pseudomonadati</taxon>
        <taxon>Pseudomonadota</taxon>
        <taxon>Betaproteobacteria</taxon>
        <taxon>Rhodocyclales</taxon>
        <taxon>Rhodocyclaceae</taxon>
        <taxon>Oryzomicrobium</taxon>
    </lineage>
</organism>
<keyword evidence="5 8" id="KW-0547">Nucleotide-binding</keyword>
<dbReference type="RefSeq" id="WP_149425916.1">
    <property type="nucleotide sequence ID" value="NZ_CP022579.1"/>
</dbReference>
<dbReference type="Gene3D" id="3.40.50.620">
    <property type="entry name" value="HUPs"/>
    <property type="match status" value="1"/>
</dbReference>
<dbReference type="KEGG" id="otr:OTERR_23760"/>
<evidence type="ECO:0000256" key="2">
    <source>
        <dbReference type="ARBA" id="ARBA00009256"/>
    </source>
</evidence>
<keyword evidence="6 8" id="KW-0067">ATP-binding</keyword>
<dbReference type="UniPathway" id="UPA00028">
    <property type="reaction ID" value="UER00005"/>
</dbReference>
<dbReference type="SUPFAM" id="SSF52374">
    <property type="entry name" value="Nucleotidylyl transferase"/>
    <property type="match status" value="1"/>
</dbReference>
<evidence type="ECO:0000256" key="1">
    <source>
        <dbReference type="ARBA" id="ARBA00004990"/>
    </source>
</evidence>
<sequence length="282" mass="30268">MQVISAIPALREALAGRGRIVLVPTMGNLHAGHISLMEQARAHGDTVVASIFVNRLQFGPNEDFDKYPRTFEADCAKLREAGVDILFAPTEADLYPEPQTVQVDPGPVQELLEGECRPGHFRGVATVVLKLFNAVQPAVALFGKKDYQQLMVIRHMVRQLALPIAIVGGDTVRADDGLALSSRNGYLSEAERAEAPRLARTLAALRAAVLAGERDYAKLERDAVAALNAAGWQTDYVALRQQSDLTPPSPAAAPATGANAVPLVILAAARLGKTRLIDNLEI</sequence>
<dbReference type="GO" id="GO:0005524">
    <property type="term" value="F:ATP binding"/>
    <property type="evidence" value="ECO:0007669"/>
    <property type="project" value="UniProtKB-KW"/>
</dbReference>
<feature type="binding site" evidence="8">
    <location>
        <position position="57"/>
    </location>
    <ligand>
        <name>beta-alanine</name>
        <dbReference type="ChEBI" id="CHEBI:57966"/>
    </ligand>
</feature>
<feature type="active site" description="Proton donor" evidence="8">
    <location>
        <position position="33"/>
    </location>
</feature>
<comment type="function">
    <text evidence="8">Catalyzes the condensation of pantoate with beta-alanine in an ATP-dependent reaction via a pantoyl-adenylate intermediate.</text>
</comment>
<evidence type="ECO:0000256" key="5">
    <source>
        <dbReference type="ARBA" id="ARBA00022741"/>
    </source>
</evidence>
<name>A0A5C1EAA9_9RHOO</name>